<dbReference type="PANTHER" id="PTHR48430:SF1">
    <property type="entry name" value="PARTNER OF XRN-2 PROTEIN 1"/>
    <property type="match status" value="1"/>
</dbReference>
<evidence type="ECO:0000313" key="3">
    <source>
        <dbReference type="Proteomes" id="UP001608902"/>
    </source>
</evidence>
<dbReference type="Pfam" id="PF24799">
    <property type="entry name" value="Paxt-1_C"/>
    <property type="match status" value="1"/>
</dbReference>
<dbReference type="EMBL" id="JBGFUD010001155">
    <property type="protein sequence ID" value="MFH4975847.1"/>
    <property type="molecule type" value="Genomic_DNA"/>
</dbReference>
<accession>A0ABD6EH13</accession>
<name>A0ABD6EH13_9BILA</name>
<comment type="caution">
    <text evidence="2">The sequence shown here is derived from an EMBL/GenBank/DDBJ whole genome shotgun (WGS) entry which is preliminary data.</text>
</comment>
<organism evidence="2 3">
    <name type="scientific">Gnathostoma spinigerum</name>
    <dbReference type="NCBI Taxonomy" id="75299"/>
    <lineage>
        <taxon>Eukaryota</taxon>
        <taxon>Metazoa</taxon>
        <taxon>Ecdysozoa</taxon>
        <taxon>Nematoda</taxon>
        <taxon>Chromadorea</taxon>
        <taxon>Rhabditida</taxon>
        <taxon>Spirurina</taxon>
        <taxon>Gnathostomatomorpha</taxon>
        <taxon>Gnathostomatoidea</taxon>
        <taxon>Gnathostomatidae</taxon>
        <taxon>Gnathostoma</taxon>
    </lineage>
</organism>
<dbReference type="InterPro" id="IPR021859">
    <property type="entry name" value="XTBD"/>
</dbReference>
<dbReference type="PANTHER" id="PTHR48430">
    <property type="entry name" value="PARTNER OF XRN-2 PROTEIN 1"/>
    <property type="match status" value="1"/>
</dbReference>
<feature type="domain" description="XRN2-binding (XTBD)" evidence="1">
    <location>
        <begin position="10"/>
        <end position="94"/>
    </location>
</feature>
<sequence length="335" mass="37575">MSQFLSKKDIEGLRTHYESDNQWALRKAFIERHLEEYPKNRLLSLAQIFVNMNYLGCTYDEELMNKVKQMGAGICDRILPNRKRDLDRGFVDNSKKKMRRTMKGSNEGPTKNDAPETALKKGFVLLKAQLSLVERNADPIVAMNKVCSRLKMDWKLEEGNGGCVTFIINHVTIFEARFSNGVSSESKNNACAAALAAISHDDVEVKNMNGIYELWRGEVGPKQCYAVAASETFQKASNYLPSSGPPYKRLESALNTVKLSLTYSAEQGTGWEQKISLKAMDVVLAKAVLRKGECIKGREMEKKEELAENVIGLISRPNPRVELTDEGLTLMTPSL</sequence>
<dbReference type="Pfam" id="PF11952">
    <property type="entry name" value="XTBD"/>
    <property type="match status" value="1"/>
</dbReference>
<dbReference type="InterPro" id="IPR057067">
    <property type="entry name" value="Paxt-1-like_C"/>
</dbReference>
<proteinExistence type="predicted"/>
<dbReference type="AlphaFoldDB" id="A0ABD6EH13"/>
<dbReference type="PROSITE" id="PS51827">
    <property type="entry name" value="XTBD"/>
    <property type="match status" value="1"/>
</dbReference>
<reference evidence="2 3" key="1">
    <citation type="submission" date="2024-08" db="EMBL/GenBank/DDBJ databases">
        <title>Gnathostoma spinigerum genome.</title>
        <authorList>
            <person name="Gonzalez-Bertolin B."/>
            <person name="Monzon S."/>
            <person name="Zaballos A."/>
            <person name="Jimenez P."/>
            <person name="Dekumyoy P."/>
            <person name="Varona S."/>
            <person name="Cuesta I."/>
            <person name="Sumanam S."/>
            <person name="Adisakwattana P."/>
            <person name="Gasser R.B."/>
            <person name="Hernandez-Gonzalez A."/>
            <person name="Young N.D."/>
            <person name="Perteguer M.J."/>
        </authorList>
    </citation>
    <scope>NUCLEOTIDE SEQUENCE [LARGE SCALE GENOMIC DNA]</scope>
    <source>
        <strain evidence="2">AL3</strain>
        <tissue evidence="2">Liver</tissue>
    </source>
</reference>
<evidence type="ECO:0000313" key="2">
    <source>
        <dbReference type="EMBL" id="MFH4975847.1"/>
    </source>
</evidence>
<gene>
    <name evidence="2" type="ORF">AB6A40_002556</name>
</gene>
<protein>
    <recommendedName>
        <fullName evidence="1">XRN2-binding (XTBD) domain-containing protein</fullName>
    </recommendedName>
</protein>
<dbReference type="Proteomes" id="UP001608902">
    <property type="component" value="Unassembled WGS sequence"/>
</dbReference>
<evidence type="ECO:0000259" key="1">
    <source>
        <dbReference type="PROSITE" id="PS51827"/>
    </source>
</evidence>
<keyword evidence="3" id="KW-1185">Reference proteome</keyword>